<evidence type="ECO:0000313" key="2">
    <source>
        <dbReference type="Proteomes" id="UP000321595"/>
    </source>
</evidence>
<keyword evidence="2" id="KW-1185">Reference proteome</keyword>
<dbReference type="RefSeq" id="WP_146963396.1">
    <property type="nucleotide sequence ID" value="NZ_CP042467.1"/>
</dbReference>
<reference evidence="1 2" key="1">
    <citation type="submission" date="2019-08" db="EMBL/GenBank/DDBJ databases">
        <authorList>
            <person name="Liang Q."/>
        </authorList>
    </citation>
    <scope>NUCLEOTIDE SEQUENCE [LARGE SCALE GENOMIC DNA]</scope>
    <source>
        <strain evidence="1 2">V1718</strain>
    </source>
</reference>
<dbReference type="KEGG" id="bbae:FRD01_23015"/>
<dbReference type="OrthoDB" id="5475935at2"/>
<dbReference type="PROSITE" id="PS51257">
    <property type="entry name" value="PROKAR_LIPOPROTEIN"/>
    <property type="match status" value="1"/>
</dbReference>
<protein>
    <submittedName>
        <fullName evidence="1">Uncharacterized protein</fullName>
    </submittedName>
</protein>
<dbReference type="Proteomes" id="UP000321595">
    <property type="component" value="Chromosome"/>
</dbReference>
<organism evidence="1 2">
    <name type="scientific">Microvenator marinus</name>
    <dbReference type="NCBI Taxonomy" id="2600177"/>
    <lineage>
        <taxon>Bacteria</taxon>
        <taxon>Deltaproteobacteria</taxon>
        <taxon>Bradymonadales</taxon>
        <taxon>Microvenatoraceae</taxon>
        <taxon>Microvenator</taxon>
    </lineage>
</organism>
<name>A0A5B8XVW7_9DELT</name>
<accession>A0A5B8XVW7</accession>
<sequence length="1369" mass="148200">MRIVLLILISLIALGCPGEDEPVPVPGFDYPLESKPLHCWTSAHVWQMHDLGEEIAISYRPNRHDNVDVSMAFLTLLTPDEGKTFERPLGTQNPPSGEVYRGPLEASTGWFQLPNGYAISQRGIAGVSRLPGPEDPYTDFDWLLFMDTDREATDVLATTEAISMGNSDTSIRVWRHDGIAVADTGVWYYASTDETNWEPVGFRQAADDIQAYGGLSLVNIDGNTSAVIAEDRGDSGFYLIRPGEQPQPMGIGKTIAFPRVAESIAVVDERVILLEGKRFSNGSGAVSLVVQDLEANELNRWPWPSFLTNRAKFAASGDGTIWVLTEVPSFEQDQPGIVMVAPGQDPVRLNLNWEAATFDGVPDALGRPDGRVLFSARTKENSARRGTRHFGSTMFCEIGPGVEQGIEPMATKNLYEAPEPGEVIRVARIGAGTSVSDRFSMTPAGTIWATYHGELRNGPPDQPRVVLDAPAASELPTIEAYTPATLLDYWDTGFVTTMYVPSNLLDPPKTQRLQIDYANPQNSSRSALAFGDEQVYDVQTAFGTQFWTTDEGTFLEEDMTIPDPDDRRAWGRRLIFGKQHAFTVDDGYTYARGVRGQARPVQMARFDVLNGRVPDIRRCQEEPEPEFCINLDDSDLVAMRVNDEGGLYAVDFRHGRVVYLAPDSETFETVAEGFLSPSDLQLTSREGKEVVLVYDGDIFAFTPTEGRVAKRGFQNSSSSSQDLVGHSHLSCAGEDTPCVLWEGFEGLAPGVNCVPGRNFGAAGTVEVNGAQVEATWSDTSVCVQLDDLPATNALVRITREDGATTRPVPWLAPRAITGFQVPESVTPTTPIAVRGTNLQNGFQISSNAMMSRASDVVLEFLVPQTMAISIPLNGVNYSQLIEVLPEIKTSCATSATEICELGVIGLPNVPGTVTIGGFEAQVVEWSNPVLRVNWPQGLTPGEHEIQIVVEEGVTTGTVTLLERSVDVLIARATIPTALTPLLPRPVETPFGWLGGARSYMQFIQRSALYGVNEEGAFSQDILGIAGAATIQVVTNGTDTFVLGNDTSGISLIRVVEGTGESPVDLQLVGKVSGPGANGFVAGAGYIEDDLILVVKTFENVTISRLNTDTLETELISELGAAFGWENVSENYFHGAWVRPEGVYLSDCYQTSGINMARFVPLARDEFGSWSAGQAESPGQGFPKVACAPTEGGFAWVEVQNSSFSIYEFSPGNGFGDLQTAIPNTLPGATLDMDSLEHGILDLAKTPDGWALLLADRSQEPGLSIATWSRTTGEWTLGEKFGNTSLVEPGEVCVGPVPANMCDAGLGSFGCAPLACPILSNAQRYRNSNQAGPGYLMADEDQWRAFYQVHNTGRESGFLGGIEVQHKIVE</sequence>
<dbReference type="EMBL" id="CP042467">
    <property type="protein sequence ID" value="QED30052.1"/>
    <property type="molecule type" value="Genomic_DNA"/>
</dbReference>
<gene>
    <name evidence="1" type="ORF">FRD01_23015</name>
</gene>
<proteinExistence type="predicted"/>
<evidence type="ECO:0000313" key="1">
    <source>
        <dbReference type="EMBL" id="QED30052.1"/>
    </source>
</evidence>